<dbReference type="FunFam" id="1.10.340.30:FF:000002">
    <property type="entry name" value="Adenine DNA glycosylase"/>
    <property type="match status" value="1"/>
</dbReference>
<evidence type="ECO:0000313" key="18">
    <source>
        <dbReference type="Proteomes" id="UP001153069"/>
    </source>
</evidence>
<comment type="catalytic activity">
    <reaction evidence="1">
        <text>Hydrolyzes free adenine bases from 7,8-dihydro-8-oxoguanine:adenine mismatched double-stranded DNA, leaving an apurinic site.</text>
        <dbReference type="EC" id="3.2.2.31"/>
    </reaction>
</comment>
<dbReference type="InterPro" id="IPR023170">
    <property type="entry name" value="HhH_base_excis_C"/>
</dbReference>
<dbReference type="OrthoDB" id="10248838at2759"/>
<feature type="chain" id="PRO_5040111604" description="Adenine DNA glycosylase" evidence="15">
    <location>
        <begin position="21"/>
        <end position="653"/>
    </location>
</feature>
<evidence type="ECO:0000256" key="3">
    <source>
        <dbReference type="ARBA" id="ARBA00008343"/>
    </source>
</evidence>
<evidence type="ECO:0000256" key="11">
    <source>
        <dbReference type="ARBA" id="ARBA00023014"/>
    </source>
</evidence>
<dbReference type="Gene3D" id="1.10.340.30">
    <property type="entry name" value="Hypothetical protein, domain 2"/>
    <property type="match status" value="1"/>
</dbReference>
<dbReference type="Gene3D" id="1.10.1670.10">
    <property type="entry name" value="Helix-hairpin-Helix base-excision DNA repair enzymes (C-terminal)"/>
    <property type="match status" value="1"/>
</dbReference>
<evidence type="ECO:0000256" key="14">
    <source>
        <dbReference type="SAM" id="MobiDB-lite"/>
    </source>
</evidence>
<evidence type="ECO:0000256" key="12">
    <source>
        <dbReference type="ARBA" id="ARBA00023204"/>
    </source>
</evidence>
<keyword evidence="18" id="KW-1185">Reference proteome</keyword>
<dbReference type="PANTHER" id="PTHR42944">
    <property type="entry name" value="ADENINE DNA GLYCOSYLASE"/>
    <property type="match status" value="1"/>
</dbReference>
<dbReference type="GO" id="GO:0006284">
    <property type="term" value="P:base-excision repair"/>
    <property type="evidence" value="ECO:0007669"/>
    <property type="project" value="InterPro"/>
</dbReference>
<keyword evidence="8" id="KW-0227">DNA damage</keyword>
<organism evidence="17 18">
    <name type="scientific">Seminavis robusta</name>
    <dbReference type="NCBI Taxonomy" id="568900"/>
    <lineage>
        <taxon>Eukaryota</taxon>
        <taxon>Sar</taxon>
        <taxon>Stramenopiles</taxon>
        <taxon>Ochrophyta</taxon>
        <taxon>Bacillariophyta</taxon>
        <taxon>Bacillariophyceae</taxon>
        <taxon>Bacillariophycidae</taxon>
        <taxon>Naviculales</taxon>
        <taxon>Naviculaceae</taxon>
        <taxon>Seminavis</taxon>
    </lineage>
</organism>
<dbReference type="InterPro" id="IPR044298">
    <property type="entry name" value="MIG/MutY"/>
</dbReference>
<keyword evidence="9" id="KW-0378">Hydrolase</keyword>
<dbReference type="InterPro" id="IPR011257">
    <property type="entry name" value="DNA_glycosylase"/>
</dbReference>
<dbReference type="PANTHER" id="PTHR42944:SF1">
    <property type="entry name" value="ADENINE DNA GLYCOSYLASE"/>
    <property type="match status" value="1"/>
</dbReference>
<evidence type="ECO:0000256" key="10">
    <source>
        <dbReference type="ARBA" id="ARBA00023004"/>
    </source>
</evidence>
<evidence type="ECO:0000256" key="1">
    <source>
        <dbReference type="ARBA" id="ARBA00000843"/>
    </source>
</evidence>
<dbReference type="SMART" id="SM00478">
    <property type="entry name" value="ENDO3c"/>
    <property type="match status" value="1"/>
</dbReference>
<reference evidence="17" key="1">
    <citation type="submission" date="2020-06" db="EMBL/GenBank/DDBJ databases">
        <authorList>
            <consortium name="Plant Systems Biology data submission"/>
        </authorList>
    </citation>
    <scope>NUCLEOTIDE SEQUENCE</scope>
    <source>
        <strain evidence="17">D6</strain>
    </source>
</reference>
<evidence type="ECO:0000256" key="7">
    <source>
        <dbReference type="ARBA" id="ARBA00022723"/>
    </source>
</evidence>
<dbReference type="AlphaFoldDB" id="A0A9N8HRV9"/>
<evidence type="ECO:0000256" key="6">
    <source>
        <dbReference type="ARBA" id="ARBA00022485"/>
    </source>
</evidence>
<keyword evidence="7" id="KW-0479">Metal-binding</keyword>
<feature type="region of interest" description="Disordered" evidence="14">
    <location>
        <begin position="52"/>
        <end position="111"/>
    </location>
</feature>
<keyword evidence="15" id="KW-0732">Signal</keyword>
<dbReference type="InterPro" id="IPR000445">
    <property type="entry name" value="HhH_motif"/>
</dbReference>
<dbReference type="EC" id="3.2.2.31" evidence="4"/>
<accession>A0A9N8HRV9</accession>
<dbReference type="GO" id="GO:0032357">
    <property type="term" value="F:oxidized purine DNA binding"/>
    <property type="evidence" value="ECO:0007669"/>
    <property type="project" value="TreeGrafter"/>
</dbReference>
<dbReference type="GO" id="GO:0000701">
    <property type="term" value="F:purine-specific mismatch base pair DNA N-glycosylase activity"/>
    <property type="evidence" value="ECO:0007669"/>
    <property type="project" value="UniProtKB-EC"/>
</dbReference>
<sequence>MNSLFILALFVILLVPSITTTIGSVGVYSFSVLLKRRLSSPNWARTFLSMSASSSNNANDSDTCSSPVVKRRTSPRKRTPVASVEDSSLLAKKSKTKATEATEPSSCSDSSSRGLYQQWISHNDAAFHHFTPEEAVQIRQALLAWYRQHRRKLPWRGDAPPFDGSTSNTNTKKDSATYNQNATQIPPTPYGVWVSEIMLQQTRVEAVIPYWIQWMESFPTIEALADATEEQVNAHWAGLGFYRRGRMLHQAAQYLVANNNNDNQPVQLPQTVAELQKIPGIGRYTASAIASIAFSRQVPVVDGNVCRVLCRLKGIANHIKAPILKDKLGWELAQQLVEGSSNGDAGEINQALMELGATYCAPSGTGIEPGDPLIEFYLSTKLGEAFLYEQQQQNNNNKDVTIIPNKNNSKKKACPLCHEMGVSDVVQQLAASMEAEDVTTVDAARRCGHAAFPTPPPKLSKREEVLAVAAIQKATSKDETYWLLVKRPKKGLLAGQWEFPSASVWNSSSSDDHKKKKTKQQPAKAKKEVPSIATNVRRKALKTLLADLVDDTAFHGLEQQKLATLKGAPLEHVFSHVRHTMYIEYTTLNNKQEKVDSTSWTTSSGKECRWMRNEDMAEAGVTSGVKKILKAVTAEQTKTQKKESFFQPRKRKK</sequence>
<feature type="signal peptide" evidence="15">
    <location>
        <begin position="1"/>
        <end position="20"/>
    </location>
</feature>
<proteinExistence type="inferred from homology"/>
<evidence type="ECO:0000256" key="13">
    <source>
        <dbReference type="ARBA" id="ARBA00023295"/>
    </source>
</evidence>
<evidence type="ECO:0000256" key="15">
    <source>
        <dbReference type="SAM" id="SignalP"/>
    </source>
</evidence>
<dbReference type="InterPro" id="IPR015797">
    <property type="entry name" value="NUDIX_hydrolase-like_dom_sf"/>
</dbReference>
<dbReference type="Pfam" id="PF00633">
    <property type="entry name" value="HHH"/>
    <property type="match status" value="1"/>
</dbReference>
<comment type="cofactor">
    <cofactor evidence="2">
        <name>[4Fe-4S] cluster</name>
        <dbReference type="ChEBI" id="CHEBI:49883"/>
    </cofactor>
</comment>
<feature type="compositionally biased region" description="Polar residues" evidence="14">
    <location>
        <begin position="164"/>
        <end position="182"/>
    </location>
</feature>
<feature type="domain" description="HhH-GPD" evidence="16">
    <location>
        <begin position="198"/>
        <end position="358"/>
    </location>
</feature>
<evidence type="ECO:0000259" key="16">
    <source>
        <dbReference type="SMART" id="SM00478"/>
    </source>
</evidence>
<evidence type="ECO:0000256" key="4">
    <source>
        <dbReference type="ARBA" id="ARBA00012045"/>
    </source>
</evidence>
<keyword evidence="10" id="KW-0408">Iron</keyword>
<feature type="region of interest" description="Disordered" evidence="14">
    <location>
        <begin position="504"/>
        <end position="530"/>
    </location>
</feature>
<evidence type="ECO:0000256" key="2">
    <source>
        <dbReference type="ARBA" id="ARBA00001966"/>
    </source>
</evidence>
<keyword evidence="12" id="KW-0234">DNA repair</keyword>
<comment type="similarity">
    <text evidence="3">Belongs to the Nth/MutY family.</text>
</comment>
<evidence type="ECO:0000256" key="9">
    <source>
        <dbReference type="ARBA" id="ARBA00022801"/>
    </source>
</evidence>
<dbReference type="GO" id="GO:0046872">
    <property type="term" value="F:metal ion binding"/>
    <property type="evidence" value="ECO:0007669"/>
    <property type="project" value="UniProtKB-KW"/>
</dbReference>
<evidence type="ECO:0000256" key="8">
    <source>
        <dbReference type="ARBA" id="ARBA00022763"/>
    </source>
</evidence>
<dbReference type="InterPro" id="IPR003265">
    <property type="entry name" value="HhH-GPD_domain"/>
</dbReference>
<dbReference type="GO" id="GO:0034039">
    <property type="term" value="F:8-oxo-7,8-dihydroguanine DNA N-glycosylase activity"/>
    <property type="evidence" value="ECO:0007669"/>
    <property type="project" value="TreeGrafter"/>
</dbReference>
<keyword evidence="11" id="KW-0411">Iron-sulfur</keyword>
<keyword evidence="13" id="KW-0326">Glycosidase</keyword>
<dbReference type="Pfam" id="PF14815">
    <property type="entry name" value="NUDIX_4"/>
    <property type="match status" value="1"/>
</dbReference>
<dbReference type="GO" id="GO:0035485">
    <property type="term" value="F:adenine/guanine mispair binding"/>
    <property type="evidence" value="ECO:0007669"/>
    <property type="project" value="TreeGrafter"/>
</dbReference>
<feature type="compositionally biased region" description="Basic residues" evidence="14">
    <location>
        <begin position="69"/>
        <end position="79"/>
    </location>
</feature>
<dbReference type="Pfam" id="PF00730">
    <property type="entry name" value="HhH-GPD"/>
    <property type="match status" value="1"/>
</dbReference>
<dbReference type="GO" id="GO:0005634">
    <property type="term" value="C:nucleus"/>
    <property type="evidence" value="ECO:0007669"/>
    <property type="project" value="TreeGrafter"/>
</dbReference>
<feature type="region of interest" description="Disordered" evidence="14">
    <location>
        <begin position="156"/>
        <end position="182"/>
    </location>
</feature>
<dbReference type="Gene3D" id="3.90.79.10">
    <property type="entry name" value="Nucleoside Triphosphate Pyrophosphohydrolase"/>
    <property type="match status" value="1"/>
</dbReference>
<dbReference type="SUPFAM" id="SSF48150">
    <property type="entry name" value="DNA-glycosylase"/>
    <property type="match status" value="1"/>
</dbReference>
<evidence type="ECO:0000256" key="5">
    <source>
        <dbReference type="ARBA" id="ARBA00022023"/>
    </source>
</evidence>
<name>A0A9N8HRV9_9STRA</name>
<dbReference type="GO" id="GO:0051539">
    <property type="term" value="F:4 iron, 4 sulfur cluster binding"/>
    <property type="evidence" value="ECO:0007669"/>
    <property type="project" value="UniProtKB-KW"/>
</dbReference>
<comment type="caution">
    <text evidence="17">The sequence shown here is derived from an EMBL/GenBank/DDBJ whole genome shotgun (WGS) entry which is preliminary data.</text>
</comment>
<evidence type="ECO:0000313" key="17">
    <source>
        <dbReference type="EMBL" id="CAB9522565.1"/>
    </source>
</evidence>
<dbReference type="Proteomes" id="UP001153069">
    <property type="component" value="Unassembled WGS sequence"/>
</dbReference>
<dbReference type="GO" id="GO:0006298">
    <property type="term" value="P:mismatch repair"/>
    <property type="evidence" value="ECO:0007669"/>
    <property type="project" value="TreeGrafter"/>
</dbReference>
<dbReference type="InterPro" id="IPR029119">
    <property type="entry name" value="MutY_C"/>
</dbReference>
<dbReference type="SUPFAM" id="SSF55811">
    <property type="entry name" value="Nudix"/>
    <property type="match status" value="1"/>
</dbReference>
<feature type="compositionally biased region" description="Low complexity" evidence="14">
    <location>
        <begin position="52"/>
        <end position="66"/>
    </location>
</feature>
<dbReference type="CDD" id="cd03431">
    <property type="entry name" value="NUDIX_DNA_Glycosylase_C-MutY"/>
    <property type="match status" value="1"/>
</dbReference>
<dbReference type="EMBL" id="CAICTM010001316">
    <property type="protein sequence ID" value="CAB9522565.1"/>
    <property type="molecule type" value="Genomic_DNA"/>
</dbReference>
<gene>
    <name evidence="17" type="ORF">SEMRO_1318_G262210.1</name>
</gene>
<keyword evidence="6" id="KW-0004">4Fe-4S</keyword>
<dbReference type="CDD" id="cd00056">
    <property type="entry name" value="ENDO3c"/>
    <property type="match status" value="1"/>
</dbReference>
<protein>
    <recommendedName>
        <fullName evidence="5">Adenine DNA glycosylase</fullName>
        <ecNumber evidence="4">3.2.2.31</ecNumber>
    </recommendedName>
</protein>